<evidence type="ECO:0000313" key="4">
    <source>
        <dbReference type="WBParaSite" id="TASK_0000417101-mRNA-1"/>
    </source>
</evidence>
<reference evidence="4" key="1">
    <citation type="submission" date="2017-02" db="UniProtKB">
        <authorList>
            <consortium name="WormBaseParasite"/>
        </authorList>
    </citation>
    <scope>IDENTIFICATION</scope>
</reference>
<feature type="region of interest" description="Disordered" evidence="1">
    <location>
        <begin position="524"/>
        <end position="557"/>
    </location>
</feature>
<accession>A0A0R3W2T6</accession>
<protein>
    <submittedName>
        <fullName evidence="2 4">Uncharacterized protein</fullName>
    </submittedName>
</protein>
<evidence type="ECO:0000256" key="1">
    <source>
        <dbReference type="SAM" id="MobiDB-lite"/>
    </source>
</evidence>
<sequence length="567" mass="64432">MGQKPDDLSQAISEYIRGETRKVDFLINRLTMSNESSTDVETFMDDCLRLSYQFPEDLAAVICDVLLQSKPWYSFNLSTSNTCLLFLINVATRFDNFAQRLLSHFCDAICSPLSYQPSNSDVDSVELIFSGLREFFASMPQFEGFFIDCLCRKIPGWGRPAPQLFLALASVLRLCYDPPRLFSDASAQQLLCVCFNLLSDIETNTESIALFSSETELLFSKLNDPFNPDEIEKNKKIVYESLTGEVPSSAPVFWLLAVGLLKIFPKRKEPTLDKDAKKREWSCMCAVFRSLRTRFLHFVLPIQSDFVVYPLLLIFMSGLRPGLVVNLVEKLWAFVVDTRQPDEVRTRCMRHLADYLARSRHCTMEVVIEQMNDLAAWCVEYTYFRRGRLSSHLEVMLREHTLFYTVFESIIYILTYRQAELIGTPSGRHSCADLPLVQLINCPFKPLAALESSLRSHFQALSFAYKLSWIATMTPECPTEMDSPPKPSFDCPLSHALASLAVASHMHLVNDFIPAKRTFKRPLENGGARVCSSIPPSDEHSEDQPTSKGATSPKPRHFNFNALLDLT</sequence>
<dbReference type="InterPro" id="IPR007991">
    <property type="entry name" value="RNA_pol_I_trans_ini_fac_RRN3"/>
</dbReference>
<dbReference type="AlphaFoldDB" id="A0A0R3W2T6"/>
<dbReference type="EMBL" id="UYRS01018332">
    <property type="protein sequence ID" value="VDK32992.1"/>
    <property type="molecule type" value="Genomic_DNA"/>
</dbReference>
<dbReference type="PANTHER" id="PTHR12790">
    <property type="entry name" value="TRANSCRIPTION INITIATION FACTOR IA RRN3"/>
    <property type="match status" value="1"/>
</dbReference>
<dbReference type="GO" id="GO:0006361">
    <property type="term" value="P:transcription initiation at RNA polymerase I promoter"/>
    <property type="evidence" value="ECO:0007669"/>
    <property type="project" value="InterPro"/>
</dbReference>
<proteinExistence type="predicted"/>
<reference evidence="2 3" key="2">
    <citation type="submission" date="2018-11" db="EMBL/GenBank/DDBJ databases">
        <authorList>
            <consortium name="Pathogen Informatics"/>
        </authorList>
    </citation>
    <scope>NUCLEOTIDE SEQUENCE [LARGE SCALE GENOMIC DNA]</scope>
</reference>
<name>A0A0R3W2T6_TAEAS</name>
<dbReference type="OrthoDB" id="26970at2759"/>
<dbReference type="STRING" id="60517.A0A0R3W2T6"/>
<organism evidence="4">
    <name type="scientific">Taenia asiatica</name>
    <name type="common">Asian tapeworm</name>
    <dbReference type="NCBI Taxonomy" id="60517"/>
    <lineage>
        <taxon>Eukaryota</taxon>
        <taxon>Metazoa</taxon>
        <taxon>Spiralia</taxon>
        <taxon>Lophotrochozoa</taxon>
        <taxon>Platyhelminthes</taxon>
        <taxon>Cestoda</taxon>
        <taxon>Eucestoda</taxon>
        <taxon>Cyclophyllidea</taxon>
        <taxon>Taeniidae</taxon>
        <taxon>Taenia</taxon>
    </lineage>
</organism>
<keyword evidence="3" id="KW-1185">Reference proteome</keyword>
<dbReference type="GO" id="GO:0001181">
    <property type="term" value="F:RNA polymerase I general transcription initiation factor activity"/>
    <property type="evidence" value="ECO:0007669"/>
    <property type="project" value="InterPro"/>
</dbReference>
<dbReference type="Proteomes" id="UP000282613">
    <property type="component" value="Unassembled WGS sequence"/>
</dbReference>
<dbReference type="WBParaSite" id="TASK_0000417101-mRNA-1">
    <property type="protein sequence ID" value="TASK_0000417101-mRNA-1"/>
    <property type="gene ID" value="TASK_0000417101"/>
</dbReference>
<gene>
    <name evidence="2" type="ORF">TASK_LOCUS4172</name>
</gene>
<evidence type="ECO:0000313" key="2">
    <source>
        <dbReference type="EMBL" id="VDK32992.1"/>
    </source>
</evidence>
<evidence type="ECO:0000313" key="3">
    <source>
        <dbReference type="Proteomes" id="UP000282613"/>
    </source>
</evidence>
<dbReference type="Pfam" id="PF05327">
    <property type="entry name" value="RRN3"/>
    <property type="match status" value="1"/>
</dbReference>